<comment type="caution">
    <text evidence="6">The sequence shown here is derived from an EMBL/GenBank/DDBJ whole genome shotgun (WGS) entry which is preliminary data.</text>
</comment>
<evidence type="ECO:0000259" key="4">
    <source>
        <dbReference type="PROSITE" id="PS50042"/>
    </source>
</evidence>
<dbReference type="InterPro" id="IPR014710">
    <property type="entry name" value="RmlC-like_jellyroll"/>
</dbReference>
<dbReference type="SMART" id="SM00419">
    <property type="entry name" value="HTH_CRP"/>
    <property type="match status" value="1"/>
</dbReference>
<dbReference type="Proteomes" id="UP000295606">
    <property type="component" value="Unassembled WGS sequence"/>
</dbReference>
<dbReference type="Pfam" id="PF13545">
    <property type="entry name" value="HTH_Crp_2"/>
    <property type="match status" value="1"/>
</dbReference>
<proteinExistence type="predicted"/>
<dbReference type="InterPro" id="IPR036390">
    <property type="entry name" value="WH_DNA-bd_sf"/>
</dbReference>
<dbReference type="PANTHER" id="PTHR24567:SF28">
    <property type="entry name" value="LISTERIOLYSIN REGULATORY PROTEIN"/>
    <property type="match status" value="1"/>
</dbReference>
<evidence type="ECO:0000256" key="1">
    <source>
        <dbReference type="ARBA" id="ARBA00023015"/>
    </source>
</evidence>
<dbReference type="GO" id="GO:0005829">
    <property type="term" value="C:cytosol"/>
    <property type="evidence" value="ECO:0007669"/>
    <property type="project" value="TreeGrafter"/>
</dbReference>
<dbReference type="InterPro" id="IPR050397">
    <property type="entry name" value="Env_Response_Regulators"/>
</dbReference>
<evidence type="ECO:0000313" key="6">
    <source>
        <dbReference type="EMBL" id="TDG04973.1"/>
    </source>
</evidence>
<feature type="domain" description="HTH crp-type" evidence="5">
    <location>
        <begin position="137"/>
        <end position="210"/>
    </location>
</feature>
<dbReference type="SMART" id="SM00100">
    <property type="entry name" value="cNMP"/>
    <property type="match status" value="1"/>
</dbReference>
<evidence type="ECO:0000259" key="5">
    <source>
        <dbReference type="PROSITE" id="PS51063"/>
    </source>
</evidence>
<name>A0A4R5L7V9_9BURK</name>
<dbReference type="InterPro" id="IPR036388">
    <property type="entry name" value="WH-like_DNA-bd_sf"/>
</dbReference>
<dbReference type="CDD" id="cd00038">
    <property type="entry name" value="CAP_ED"/>
    <property type="match status" value="1"/>
</dbReference>
<dbReference type="Gene3D" id="2.60.120.10">
    <property type="entry name" value="Jelly Rolls"/>
    <property type="match status" value="1"/>
</dbReference>
<gene>
    <name evidence="6" type="ORF">E1N52_27400</name>
</gene>
<evidence type="ECO:0000256" key="3">
    <source>
        <dbReference type="ARBA" id="ARBA00023163"/>
    </source>
</evidence>
<dbReference type="Gene3D" id="1.10.10.10">
    <property type="entry name" value="Winged helix-like DNA-binding domain superfamily/Winged helix DNA-binding domain"/>
    <property type="match status" value="1"/>
</dbReference>
<dbReference type="SUPFAM" id="SSF51206">
    <property type="entry name" value="cAMP-binding domain-like"/>
    <property type="match status" value="1"/>
</dbReference>
<dbReference type="PROSITE" id="PS51063">
    <property type="entry name" value="HTH_CRP_2"/>
    <property type="match status" value="1"/>
</dbReference>
<organism evidence="6 7">
    <name type="scientific">Paraburkholderia guartelaensis</name>
    <dbReference type="NCBI Taxonomy" id="2546446"/>
    <lineage>
        <taxon>Bacteria</taxon>
        <taxon>Pseudomonadati</taxon>
        <taxon>Pseudomonadota</taxon>
        <taxon>Betaproteobacteria</taxon>
        <taxon>Burkholderiales</taxon>
        <taxon>Burkholderiaceae</taxon>
        <taxon>Paraburkholderia</taxon>
    </lineage>
</organism>
<dbReference type="AlphaFoldDB" id="A0A4R5L7V9"/>
<evidence type="ECO:0000313" key="7">
    <source>
        <dbReference type="Proteomes" id="UP000295606"/>
    </source>
</evidence>
<accession>A0A4R5L7V9</accession>
<dbReference type="InterPro" id="IPR012318">
    <property type="entry name" value="HTH_CRP"/>
</dbReference>
<keyword evidence="2" id="KW-0238">DNA-binding</keyword>
<dbReference type="Pfam" id="PF00027">
    <property type="entry name" value="cNMP_binding"/>
    <property type="match status" value="1"/>
</dbReference>
<sequence>MELFQGLSPVALADTMICARTHELRAEARIFYQGDGAGRAYALIEGGVRISQSGSDGEQVVIRFVAPGEMFGTVALFTDRRYPAEAVTLTQSVALSWSEADMLDLMNRYPRIAVNLVGILGRRLQEVQERFREIATQSVERRIAHALLRLAEKAGENTGQGTEIDFPLTRKHVAEMSGTTLYTVSRILTRWEKSGWIVTSNQRVTLCDFTRIIRIAEDGVD</sequence>
<evidence type="ECO:0000256" key="2">
    <source>
        <dbReference type="ARBA" id="ARBA00023125"/>
    </source>
</evidence>
<protein>
    <submittedName>
        <fullName evidence="6">Crp/Fnr family transcriptional regulator</fullName>
    </submittedName>
</protein>
<dbReference type="GO" id="GO:0003677">
    <property type="term" value="F:DNA binding"/>
    <property type="evidence" value="ECO:0007669"/>
    <property type="project" value="UniProtKB-KW"/>
</dbReference>
<feature type="domain" description="Cyclic nucleotide-binding" evidence="4">
    <location>
        <begin position="3"/>
        <end position="90"/>
    </location>
</feature>
<dbReference type="OrthoDB" id="7643467at2"/>
<dbReference type="PROSITE" id="PS50042">
    <property type="entry name" value="CNMP_BINDING_3"/>
    <property type="match status" value="1"/>
</dbReference>
<dbReference type="InterPro" id="IPR000595">
    <property type="entry name" value="cNMP-bd_dom"/>
</dbReference>
<keyword evidence="1" id="KW-0805">Transcription regulation</keyword>
<dbReference type="PANTHER" id="PTHR24567">
    <property type="entry name" value="CRP FAMILY TRANSCRIPTIONAL REGULATORY PROTEIN"/>
    <property type="match status" value="1"/>
</dbReference>
<keyword evidence="3" id="KW-0804">Transcription</keyword>
<reference evidence="6 7" key="1">
    <citation type="submission" date="2019-03" db="EMBL/GenBank/DDBJ databases">
        <title>Paraburkholderia sp. isolated from native Mimosa gymnas in Guartela State Park, Brazil.</title>
        <authorList>
            <person name="Paulitsch F."/>
            <person name="Hungria M."/>
            <person name="Delamuta J.R.M."/>
            <person name="Ribeiro R.A."/>
            <person name="Dall'Agnol R."/>
            <person name="Silva J.S.B."/>
        </authorList>
    </citation>
    <scope>NUCLEOTIDE SEQUENCE [LARGE SCALE GENOMIC DNA]</scope>
    <source>
        <strain evidence="6 7">CNPSo 3008</strain>
    </source>
</reference>
<dbReference type="EMBL" id="SMOD01000024">
    <property type="protein sequence ID" value="TDG04973.1"/>
    <property type="molecule type" value="Genomic_DNA"/>
</dbReference>
<dbReference type="SUPFAM" id="SSF46785">
    <property type="entry name" value="Winged helix' DNA-binding domain"/>
    <property type="match status" value="1"/>
</dbReference>
<dbReference type="GO" id="GO:0003700">
    <property type="term" value="F:DNA-binding transcription factor activity"/>
    <property type="evidence" value="ECO:0007669"/>
    <property type="project" value="TreeGrafter"/>
</dbReference>
<dbReference type="InterPro" id="IPR018490">
    <property type="entry name" value="cNMP-bd_dom_sf"/>
</dbReference>